<comment type="caution">
    <text evidence="1">The sequence shown here is derived from an EMBL/GenBank/DDBJ whole genome shotgun (WGS) entry which is preliminary data.</text>
</comment>
<dbReference type="Gene3D" id="3.40.50.1820">
    <property type="entry name" value="alpha/beta hydrolase"/>
    <property type="match status" value="1"/>
</dbReference>
<sequence>MRGVIILSFLFLFFTVYTQEITVKDSLLVIRKNPEKGFQHDYILFIPEGTPVNKMTCLLVEPNNTGRPSDSIEVHKRAAIDLAAVSSVGNNISTMLKIPLLVPIFPRPASKALVYTHALDRDVMVRATGELERLDLQLIAMIEDARNRLAIMQIETEEKVLMNGFSASATFTNRFSYIHPERVKALAMGGFNGELMLPQETINGVKLNYPLGVNDFYKLFGKKFDRKVYMTIPQFIYMGKLDENDAVQFEDAYSNKERKIINTNLGREVQERYVKCQSIYRENEVQVIFSTFEGVGHWTTSEVNFEVIKFFFNQIQSKSSGKNE</sequence>
<organism evidence="1 2">
    <name type="scientific">Wandonia haliotis</name>
    <dbReference type="NCBI Taxonomy" id="574963"/>
    <lineage>
        <taxon>Bacteria</taxon>
        <taxon>Pseudomonadati</taxon>
        <taxon>Bacteroidota</taxon>
        <taxon>Flavobacteriia</taxon>
        <taxon>Flavobacteriales</taxon>
        <taxon>Crocinitomicaceae</taxon>
        <taxon>Wandonia</taxon>
    </lineage>
</organism>
<accession>A0ABN1MSD6</accession>
<dbReference type="RefSeq" id="WP_343787723.1">
    <property type="nucleotide sequence ID" value="NZ_BAAAFH010000011.1"/>
</dbReference>
<proteinExistence type="predicted"/>
<name>A0ABN1MSD6_9FLAO</name>
<keyword evidence="2" id="KW-1185">Reference proteome</keyword>
<dbReference type="EMBL" id="BAAAFH010000011">
    <property type="protein sequence ID" value="GAA0875834.1"/>
    <property type="molecule type" value="Genomic_DNA"/>
</dbReference>
<reference evidence="1 2" key="1">
    <citation type="journal article" date="2019" name="Int. J. Syst. Evol. Microbiol.">
        <title>The Global Catalogue of Microorganisms (GCM) 10K type strain sequencing project: providing services to taxonomists for standard genome sequencing and annotation.</title>
        <authorList>
            <consortium name="The Broad Institute Genomics Platform"/>
            <consortium name="The Broad Institute Genome Sequencing Center for Infectious Disease"/>
            <person name="Wu L."/>
            <person name="Ma J."/>
        </authorList>
    </citation>
    <scope>NUCLEOTIDE SEQUENCE [LARGE SCALE GENOMIC DNA]</scope>
    <source>
        <strain evidence="1 2">JCM 16083</strain>
    </source>
</reference>
<gene>
    <name evidence="1" type="ORF">GCM10009118_22430</name>
</gene>
<protein>
    <recommendedName>
        <fullName evidence="3">Alpha/beta hydrolase</fullName>
    </recommendedName>
</protein>
<evidence type="ECO:0000313" key="2">
    <source>
        <dbReference type="Proteomes" id="UP001501126"/>
    </source>
</evidence>
<dbReference type="InterPro" id="IPR029058">
    <property type="entry name" value="AB_hydrolase_fold"/>
</dbReference>
<dbReference type="Proteomes" id="UP001501126">
    <property type="component" value="Unassembled WGS sequence"/>
</dbReference>
<evidence type="ECO:0000313" key="1">
    <source>
        <dbReference type="EMBL" id="GAA0875834.1"/>
    </source>
</evidence>
<evidence type="ECO:0008006" key="3">
    <source>
        <dbReference type="Google" id="ProtNLM"/>
    </source>
</evidence>
<dbReference type="SUPFAM" id="SSF53474">
    <property type="entry name" value="alpha/beta-Hydrolases"/>
    <property type="match status" value="1"/>
</dbReference>